<evidence type="ECO:0000256" key="5">
    <source>
        <dbReference type="ARBA" id="ARBA00022670"/>
    </source>
</evidence>
<keyword evidence="8" id="KW-0720">Serine protease</keyword>
<feature type="region of interest" description="Disordered" evidence="14">
    <location>
        <begin position="1"/>
        <end position="99"/>
    </location>
</feature>
<dbReference type="GeneID" id="37270416"/>
<evidence type="ECO:0000256" key="9">
    <source>
        <dbReference type="ARBA" id="ARBA00022968"/>
    </source>
</evidence>
<dbReference type="STRING" id="58919.A0A316Z4Y4"/>
<keyword evidence="7" id="KW-0378">Hydrolase</keyword>
<sequence>MSLPAPFPVPSPSQMERRESAASTVSSASAHSLATLAGDDDDDATLHSLHAYPQQGSGAKYRDNEEEEEGEERALLNEERDVESMRSARDEKQPPSKLQLARTRRTGLLVFGGVILVLLAAVPVLTWLSSGTSRRLMVNIVPDDSWLLSTPARARPPRVHASKVPSSTNDAAGKWGLGNAPSFKFDFAVPGWRDAAGVDAQLGTSVSKDKKLKLIGMDEVFNGTFSARQDSITWCAEDPDEGVFSYIDPATSDIILEDVTHLRRNRTGKGEVAKGGGKVTYVRRQDVKDQHGQYINWNSFLISPDMTKVLFFTDRTQQWRHSARSNVWLHHVQAKTTEPLGGGPHYPPRIQTASWAPRGATGKADAALAYVMGNDLYVQMPDGKPLRVTNDGTSQVFNAVPDWVYEEEVVAADTTYWWSPSGTKLAYLRLDETAVPVYSFPIYNPSGGMAGQTTPYLSQTDMKYPKPGFPNPIVSAHVVDVARLASGATADEAKVELRSPPAARMRASKEDADVDTAVDDEHRLIAEVTWTGGDDLLLRETNRESDIARLVHFDLSRSAGRGSSVLGGIVRRRDTRKEPGWIAHGQEKVALGGADSTSYLDVLPDAAGFRHLAYFANATQQTPLFLTEGEWEIDRLLHADVTRHKAYFLAARPTPASRHVYSVDLPKRAGEGYRAKAPVPLTDDKQPAYFDATFDPKGAYYLLSNNGPDVPSVRVRGIDDAGFELVLTENVELRNTIARYARPQSVFYTVRTADGAEVSVHEMRPHDFDASGQTRYPVLLAPYGGPNSQVVKADWGMSDWGVFLASSLGYVVCKIDGRGTGLRGRKYRTPVTGRLGSVEAEDMIGAMREMRKLPYVDEARAGIWGWSFGGYLTSKVLERDAGVFSLGMAVAPVSRWEFYDSIYTERYMKQPANNRQGYENASVHITDGFRHAQYLLAQGSGDDNVHFESSAHLLDMLHAAKIRNFSFRMFTDSAHSISTRGAYRELHEFLTRFLVAAWGAGGLRRFDGQAGHRVTRRALAEASQERRDEERQARDIAAVHEHVALQRRIVDRAGRDP</sequence>
<keyword evidence="5" id="KW-0645">Protease</keyword>
<keyword evidence="13" id="KW-0175">Coiled coil</keyword>
<feature type="transmembrane region" description="Helical" evidence="15">
    <location>
        <begin position="107"/>
        <end position="128"/>
    </location>
</feature>
<organism evidence="18 19">
    <name type="scientific">Tilletiopsis washingtonensis</name>
    <dbReference type="NCBI Taxonomy" id="58919"/>
    <lineage>
        <taxon>Eukaryota</taxon>
        <taxon>Fungi</taxon>
        <taxon>Dikarya</taxon>
        <taxon>Basidiomycota</taxon>
        <taxon>Ustilaginomycotina</taxon>
        <taxon>Exobasidiomycetes</taxon>
        <taxon>Entylomatales</taxon>
        <taxon>Entylomatales incertae sedis</taxon>
        <taxon>Tilletiopsis</taxon>
    </lineage>
</organism>
<keyword evidence="4" id="KW-0926">Vacuole</keyword>
<evidence type="ECO:0000259" key="16">
    <source>
        <dbReference type="Pfam" id="PF00326"/>
    </source>
</evidence>
<dbReference type="EMBL" id="KZ819298">
    <property type="protein sequence ID" value="PWN96611.1"/>
    <property type="molecule type" value="Genomic_DNA"/>
</dbReference>
<dbReference type="InterPro" id="IPR002469">
    <property type="entry name" value="Peptidase_S9B_N"/>
</dbReference>
<comment type="subcellular location">
    <subcellularLocation>
        <location evidence="1">Vacuole membrane</location>
        <topology evidence="1">Single-pass type II membrane protein</topology>
    </subcellularLocation>
</comment>
<evidence type="ECO:0000256" key="3">
    <source>
        <dbReference type="ARBA" id="ARBA00022438"/>
    </source>
</evidence>
<feature type="compositionally biased region" description="Basic and acidic residues" evidence="14">
    <location>
        <begin position="72"/>
        <end position="94"/>
    </location>
</feature>
<dbReference type="AlphaFoldDB" id="A0A316Z4Y4"/>
<dbReference type="InterPro" id="IPR001375">
    <property type="entry name" value="Peptidase_S9_cat"/>
</dbReference>
<feature type="coiled-coil region" evidence="13">
    <location>
        <begin position="1012"/>
        <end position="1039"/>
    </location>
</feature>
<dbReference type="PROSITE" id="PS00708">
    <property type="entry name" value="PRO_ENDOPEP_SER"/>
    <property type="match status" value="1"/>
</dbReference>
<evidence type="ECO:0000256" key="13">
    <source>
        <dbReference type="SAM" id="Coils"/>
    </source>
</evidence>
<evidence type="ECO:0000256" key="10">
    <source>
        <dbReference type="ARBA" id="ARBA00022989"/>
    </source>
</evidence>
<dbReference type="SUPFAM" id="SSF82171">
    <property type="entry name" value="DPP6 N-terminal domain-like"/>
    <property type="match status" value="1"/>
</dbReference>
<dbReference type="SUPFAM" id="SSF53474">
    <property type="entry name" value="alpha/beta-Hydrolases"/>
    <property type="match status" value="1"/>
</dbReference>
<evidence type="ECO:0000256" key="6">
    <source>
        <dbReference type="ARBA" id="ARBA00022692"/>
    </source>
</evidence>
<feature type="compositionally biased region" description="Pro residues" evidence="14">
    <location>
        <begin position="1"/>
        <end position="11"/>
    </location>
</feature>
<feature type="compositionally biased region" description="Low complexity" evidence="14">
    <location>
        <begin position="21"/>
        <end position="37"/>
    </location>
</feature>
<proteinExistence type="inferred from homology"/>
<evidence type="ECO:0000313" key="19">
    <source>
        <dbReference type="Proteomes" id="UP000245946"/>
    </source>
</evidence>
<keyword evidence="19" id="KW-1185">Reference proteome</keyword>
<evidence type="ECO:0000256" key="7">
    <source>
        <dbReference type="ARBA" id="ARBA00022801"/>
    </source>
</evidence>
<dbReference type="GO" id="GO:0006508">
    <property type="term" value="P:proteolysis"/>
    <property type="evidence" value="ECO:0007669"/>
    <property type="project" value="UniProtKB-KW"/>
</dbReference>
<keyword evidence="11 15" id="KW-0472">Membrane</keyword>
<gene>
    <name evidence="18" type="ORF">FA09DRAFT_331106</name>
</gene>
<keyword evidence="10 15" id="KW-1133">Transmembrane helix</keyword>
<dbReference type="GO" id="GO:0005774">
    <property type="term" value="C:vacuolar membrane"/>
    <property type="evidence" value="ECO:0007669"/>
    <property type="project" value="UniProtKB-SubCell"/>
</dbReference>
<dbReference type="InterPro" id="IPR002471">
    <property type="entry name" value="Pept_S9_AS"/>
</dbReference>
<dbReference type="PANTHER" id="PTHR11731">
    <property type="entry name" value="PROTEASE FAMILY S9B,C DIPEPTIDYL-PEPTIDASE IV-RELATED"/>
    <property type="match status" value="1"/>
</dbReference>
<accession>A0A316Z4Y4</accession>
<evidence type="ECO:0000256" key="4">
    <source>
        <dbReference type="ARBA" id="ARBA00022554"/>
    </source>
</evidence>
<dbReference type="GO" id="GO:0004252">
    <property type="term" value="F:serine-type endopeptidase activity"/>
    <property type="evidence" value="ECO:0007669"/>
    <property type="project" value="InterPro"/>
</dbReference>
<protein>
    <recommendedName>
        <fullName evidence="20">Dipeptidyl-peptidase IV</fullName>
    </recommendedName>
</protein>
<dbReference type="GO" id="GO:0004177">
    <property type="term" value="F:aminopeptidase activity"/>
    <property type="evidence" value="ECO:0007669"/>
    <property type="project" value="UniProtKB-KW"/>
</dbReference>
<dbReference type="RefSeq" id="XP_025596890.1">
    <property type="nucleotide sequence ID" value="XM_025742872.1"/>
</dbReference>
<feature type="region of interest" description="Disordered" evidence="14">
    <location>
        <begin position="495"/>
        <end position="514"/>
    </location>
</feature>
<evidence type="ECO:0000256" key="1">
    <source>
        <dbReference type="ARBA" id="ARBA00004576"/>
    </source>
</evidence>
<dbReference type="Proteomes" id="UP000245946">
    <property type="component" value="Unassembled WGS sequence"/>
</dbReference>
<dbReference type="Pfam" id="PF00326">
    <property type="entry name" value="Peptidase_S9"/>
    <property type="match status" value="1"/>
</dbReference>
<evidence type="ECO:0000313" key="18">
    <source>
        <dbReference type="EMBL" id="PWN96611.1"/>
    </source>
</evidence>
<evidence type="ECO:0000259" key="17">
    <source>
        <dbReference type="Pfam" id="PF00930"/>
    </source>
</evidence>
<dbReference type="PANTHER" id="PTHR11731:SF200">
    <property type="entry name" value="DIPEPTIDYL PEPTIDASE 10, ISOFORM B"/>
    <property type="match status" value="1"/>
</dbReference>
<dbReference type="GO" id="GO:0008239">
    <property type="term" value="F:dipeptidyl-peptidase activity"/>
    <property type="evidence" value="ECO:0007669"/>
    <property type="project" value="TreeGrafter"/>
</dbReference>
<dbReference type="Gene3D" id="3.40.50.1820">
    <property type="entry name" value="alpha/beta hydrolase"/>
    <property type="match status" value="1"/>
</dbReference>
<evidence type="ECO:0000256" key="15">
    <source>
        <dbReference type="SAM" id="Phobius"/>
    </source>
</evidence>
<comment type="similarity">
    <text evidence="2">Belongs to the peptidase S9B family.</text>
</comment>
<evidence type="ECO:0000256" key="12">
    <source>
        <dbReference type="ARBA" id="ARBA00023180"/>
    </source>
</evidence>
<name>A0A316Z4Y4_9BASI</name>
<keyword evidence="6 15" id="KW-0812">Transmembrane</keyword>
<dbReference type="OrthoDB" id="16520at2759"/>
<dbReference type="FunFam" id="3.40.50.1820:FF:000003">
    <property type="entry name" value="Dipeptidyl peptidase 4"/>
    <property type="match status" value="1"/>
</dbReference>
<evidence type="ECO:0000256" key="8">
    <source>
        <dbReference type="ARBA" id="ARBA00022825"/>
    </source>
</evidence>
<reference evidence="18 19" key="1">
    <citation type="journal article" date="2018" name="Mol. Biol. Evol.">
        <title>Broad Genomic Sampling Reveals a Smut Pathogenic Ancestry of the Fungal Clade Ustilaginomycotina.</title>
        <authorList>
            <person name="Kijpornyongpan T."/>
            <person name="Mondo S.J."/>
            <person name="Barry K."/>
            <person name="Sandor L."/>
            <person name="Lee J."/>
            <person name="Lipzen A."/>
            <person name="Pangilinan J."/>
            <person name="LaButti K."/>
            <person name="Hainaut M."/>
            <person name="Henrissat B."/>
            <person name="Grigoriev I.V."/>
            <person name="Spatafora J.W."/>
            <person name="Aime M.C."/>
        </authorList>
    </citation>
    <scope>NUCLEOTIDE SEQUENCE [LARGE SCALE GENOMIC DNA]</scope>
    <source>
        <strain evidence="18 19">MCA 4186</strain>
    </source>
</reference>
<dbReference type="InterPro" id="IPR029058">
    <property type="entry name" value="AB_hydrolase_fold"/>
</dbReference>
<dbReference type="Gene3D" id="2.140.10.30">
    <property type="entry name" value="Dipeptidylpeptidase IV, N-terminal domain"/>
    <property type="match status" value="1"/>
</dbReference>
<dbReference type="Pfam" id="PF00930">
    <property type="entry name" value="DPPIV_N"/>
    <property type="match status" value="1"/>
</dbReference>
<evidence type="ECO:0000256" key="14">
    <source>
        <dbReference type="SAM" id="MobiDB-lite"/>
    </source>
</evidence>
<keyword evidence="9" id="KW-0735">Signal-anchor</keyword>
<evidence type="ECO:0000256" key="11">
    <source>
        <dbReference type="ARBA" id="ARBA00023136"/>
    </source>
</evidence>
<evidence type="ECO:0000256" key="2">
    <source>
        <dbReference type="ARBA" id="ARBA00006150"/>
    </source>
</evidence>
<dbReference type="InterPro" id="IPR050278">
    <property type="entry name" value="Serine_Prot_S9B/DPPIV"/>
</dbReference>
<evidence type="ECO:0008006" key="20">
    <source>
        <dbReference type="Google" id="ProtNLM"/>
    </source>
</evidence>
<keyword evidence="3" id="KW-0031">Aminopeptidase</keyword>
<dbReference type="GO" id="GO:0005886">
    <property type="term" value="C:plasma membrane"/>
    <property type="evidence" value="ECO:0007669"/>
    <property type="project" value="TreeGrafter"/>
</dbReference>
<keyword evidence="12" id="KW-0325">Glycoprotein</keyword>
<feature type="domain" description="Dipeptidylpeptidase IV N-terminal" evidence="17">
    <location>
        <begin position="303"/>
        <end position="711"/>
    </location>
</feature>
<feature type="domain" description="Peptidase S9 prolyl oligopeptidase catalytic" evidence="16">
    <location>
        <begin position="798"/>
        <end position="997"/>
    </location>
</feature>